<organism evidence="2">
    <name type="scientific">uncultured Caudovirales phage</name>
    <dbReference type="NCBI Taxonomy" id="2100421"/>
    <lineage>
        <taxon>Viruses</taxon>
        <taxon>Duplodnaviria</taxon>
        <taxon>Heunggongvirae</taxon>
        <taxon>Uroviricota</taxon>
        <taxon>Caudoviricetes</taxon>
        <taxon>Peduoviridae</taxon>
        <taxon>Maltschvirus</taxon>
        <taxon>Maltschvirus maltsch</taxon>
    </lineage>
</organism>
<name>A0A6J5M326_9CAUD</name>
<evidence type="ECO:0000313" key="2">
    <source>
        <dbReference type="EMBL" id="CAB4141048.1"/>
    </source>
</evidence>
<evidence type="ECO:0000256" key="1">
    <source>
        <dbReference type="SAM" id="MobiDB-lite"/>
    </source>
</evidence>
<feature type="compositionally biased region" description="Basic residues" evidence="1">
    <location>
        <begin position="26"/>
        <end position="36"/>
    </location>
</feature>
<accession>A0A6J5M326</accession>
<proteinExistence type="predicted"/>
<feature type="region of interest" description="Disordered" evidence="1">
    <location>
        <begin position="1"/>
        <end position="39"/>
    </location>
</feature>
<gene>
    <name evidence="2" type="ORF">UFOVP411_30</name>
</gene>
<sequence>MARYRTPDHSRRPSAPEDTPRGALRGARKAAARARKARNDLRARETLRDALVGPYGALGGARVEPVEPVDPPGLLTGANGTEEARTDLVACLLEHRIARSPMSQRPTDDLGYVGSFKVLA</sequence>
<dbReference type="EMBL" id="LR796385">
    <property type="protein sequence ID" value="CAB4141048.1"/>
    <property type="molecule type" value="Genomic_DNA"/>
</dbReference>
<reference evidence="2" key="1">
    <citation type="submission" date="2020-04" db="EMBL/GenBank/DDBJ databases">
        <authorList>
            <person name="Chiriac C."/>
            <person name="Salcher M."/>
            <person name="Ghai R."/>
            <person name="Kavagutti S V."/>
        </authorList>
    </citation>
    <scope>NUCLEOTIDE SEQUENCE</scope>
</reference>
<protein>
    <submittedName>
        <fullName evidence="2">Uncharacterized protein</fullName>
    </submittedName>
</protein>
<feature type="region of interest" description="Disordered" evidence="1">
    <location>
        <begin position="57"/>
        <end position="81"/>
    </location>
</feature>
<feature type="compositionally biased region" description="Basic and acidic residues" evidence="1">
    <location>
        <begin position="1"/>
        <end position="20"/>
    </location>
</feature>